<sequence length="92" mass="10025">MLEELDATGKADQLQSRKLKSCCSVLLSFVFILACFSLLFLPGTRVILFHLCGCSLSLHATDNGIVASPFLGCHAWRATGSKGNKMFCHSLF</sequence>
<feature type="transmembrane region" description="Helical" evidence="1">
    <location>
        <begin position="21"/>
        <end position="41"/>
    </location>
</feature>
<reference evidence="2" key="2">
    <citation type="journal article" date="2015" name="Fish Shellfish Immunol.">
        <title>Early steps in the European eel (Anguilla anguilla)-Vibrio vulnificus interaction in the gills: Role of the RtxA13 toxin.</title>
        <authorList>
            <person name="Callol A."/>
            <person name="Pajuelo D."/>
            <person name="Ebbesson L."/>
            <person name="Teles M."/>
            <person name="MacKenzie S."/>
            <person name="Amaro C."/>
        </authorList>
    </citation>
    <scope>NUCLEOTIDE SEQUENCE</scope>
</reference>
<dbReference type="EMBL" id="GBXM01016501">
    <property type="protein sequence ID" value="JAH92076.1"/>
    <property type="molecule type" value="Transcribed_RNA"/>
</dbReference>
<reference evidence="2" key="1">
    <citation type="submission" date="2014-11" db="EMBL/GenBank/DDBJ databases">
        <authorList>
            <person name="Amaro Gonzalez C."/>
        </authorList>
    </citation>
    <scope>NUCLEOTIDE SEQUENCE</scope>
</reference>
<evidence type="ECO:0000313" key="2">
    <source>
        <dbReference type="EMBL" id="JAH92076.1"/>
    </source>
</evidence>
<keyword evidence="1" id="KW-1133">Transmembrane helix</keyword>
<organism evidence="2">
    <name type="scientific">Anguilla anguilla</name>
    <name type="common">European freshwater eel</name>
    <name type="synonym">Muraena anguilla</name>
    <dbReference type="NCBI Taxonomy" id="7936"/>
    <lineage>
        <taxon>Eukaryota</taxon>
        <taxon>Metazoa</taxon>
        <taxon>Chordata</taxon>
        <taxon>Craniata</taxon>
        <taxon>Vertebrata</taxon>
        <taxon>Euteleostomi</taxon>
        <taxon>Actinopterygii</taxon>
        <taxon>Neopterygii</taxon>
        <taxon>Teleostei</taxon>
        <taxon>Anguilliformes</taxon>
        <taxon>Anguillidae</taxon>
        <taxon>Anguilla</taxon>
    </lineage>
</organism>
<accession>A0A0E9WP57</accession>
<keyword evidence="1" id="KW-0472">Membrane</keyword>
<evidence type="ECO:0000256" key="1">
    <source>
        <dbReference type="SAM" id="Phobius"/>
    </source>
</evidence>
<dbReference type="AlphaFoldDB" id="A0A0E9WP57"/>
<protein>
    <submittedName>
        <fullName evidence="2">Uncharacterized protein</fullName>
    </submittedName>
</protein>
<keyword evidence="1" id="KW-0812">Transmembrane</keyword>
<name>A0A0E9WP57_ANGAN</name>
<proteinExistence type="predicted"/>